<dbReference type="InterPro" id="IPR051396">
    <property type="entry name" value="Bact_Antivir_Def_Nuclease"/>
</dbReference>
<dbReference type="SUPFAM" id="SSF52540">
    <property type="entry name" value="P-loop containing nucleoside triphosphate hydrolases"/>
    <property type="match status" value="1"/>
</dbReference>
<evidence type="ECO:0000259" key="1">
    <source>
        <dbReference type="Pfam" id="PF13175"/>
    </source>
</evidence>
<name>A0AAF0I3L1_9BACT</name>
<dbReference type="AlphaFoldDB" id="A0AAF0I3L1"/>
<dbReference type="InterPro" id="IPR041685">
    <property type="entry name" value="AAA_GajA/Old/RecF-like"/>
</dbReference>
<gene>
    <name evidence="2" type="ORF">PXH66_05030</name>
</gene>
<dbReference type="EMBL" id="CP119075">
    <property type="protein sequence ID" value="WED66209.1"/>
    <property type="molecule type" value="Genomic_DNA"/>
</dbReference>
<dbReference type="RefSeq" id="WP_330928467.1">
    <property type="nucleotide sequence ID" value="NZ_CP119075.1"/>
</dbReference>
<proteinExistence type="predicted"/>
<sequence length="531" mass="60423">MRISKITVENFRSIRRVEIDASAFNVLVGRNNHGKTNLFDAIQWFYTGSGDLAELKNSAAREDDEISVELEFSGVQEGLGQITHADNQTKLRNVLGESDTMRVKRMGSKPKERLIYNPTKDEWKKQPCGTDGPFNNCIPRFEFVEATKNLRDVGNYKSTTPIGKMLGGVLAEILEAEEEYVKFREQFEKLFSSETSSIKQKLKDVSGQVCEHLKKQFPDCADVEFLVQEPAFDELLKNFRTEVDDGVTTTAEEKGDGMQRALMLAIIKTYADQRRDDALGRSFIFFIDEAELHLHPTAQRQLKQALLELADGHDQVFINTHSSVLLTDNYGQQSLFRVAKEAQGETQIGKIDSSPKKHEVIFELLGGSPADILLPANFLIVEGPSEVEFFKHVISRHYSHQVEIHVLAANGDDERQRQQVTAVEDLLATIDRRPIYREKLTILFDKPDTGKEQRFEDFKNGRLHANANDQLFVLPVHGLEDYYPAALRAATQLAHKVKLAEYMGRNITKENFENHMPIMFRALEHCWANAY</sequence>
<dbReference type="KEGG" id="slom:PXH66_05030"/>
<protein>
    <submittedName>
        <fullName evidence="2">AAA family ATPase</fullName>
    </submittedName>
</protein>
<dbReference type="PANTHER" id="PTHR43581:SF4">
    <property type="entry name" value="ATP_GTP PHOSPHATASE"/>
    <property type="match status" value="1"/>
</dbReference>
<feature type="domain" description="Endonuclease GajA/Old nuclease/RecF-like AAA" evidence="1">
    <location>
        <begin position="1"/>
        <end position="69"/>
    </location>
</feature>
<reference evidence="2" key="1">
    <citation type="submission" date="2023-03" db="EMBL/GenBank/DDBJ databases">
        <title>Lomoglobus Profundus gen. nov., sp. nov., a novel member of the phylum Verrucomicrobia, isolated from deep-marine sediment of South China Sea.</title>
        <authorList>
            <person name="Ahmad T."/>
            <person name="Ishaq S.E."/>
            <person name="Wang F."/>
        </authorList>
    </citation>
    <scope>NUCLEOTIDE SEQUENCE</scope>
    <source>
        <strain evidence="2">LMO-M01</strain>
    </source>
</reference>
<dbReference type="InterPro" id="IPR027417">
    <property type="entry name" value="P-loop_NTPase"/>
</dbReference>
<keyword evidence="3" id="KW-1185">Reference proteome</keyword>
<dbReference type="PANTHER" id="PTHR43581">
    <property type="entry name" value="ATP/GTP PHOSPHATASE"/>
    <property type="match status" value="1"/>
</dbReference>
<evidence type="ECO:0000313" key="2">
    <source>
        <dbReference type="EMBL" id="WED66209.1"/>
    </source>
</evidence>
<evidence type="ECO:0000313" key="3">
    <source>
        <dbReference type="Proteomes" id="UP001218638"/>
    </source>
</evidence>
<organism evidence="2 3">
    <name type="scientific">Synoicihabitans lomoniglobus</name>
    <dbReference type="NCBI Taxonomy" id="2909285"/>
    <lineage>
        <taxon>Bacteria</taxon>
        <taxon>Pseudomonadati</taxon>
        <taxon>Verrucomicrobiota</taxon>
        <taxon>Opitutia</taxon>
        <taxon>Opitutales</taxon>
        <taxon>Opitutaceae</taxon>
        <taxon>Synoicihabitans</taxon>
    </lineage>
</organism>
<feature type="domain" description="Endonuclease GajA/Old nuclease/RecF-like AAA" evidence="1">
    <location>
        <begin position="138"/>
        <end position="324"/>
    </location>
</feature>
<dbReference type="Pfam" id="PF13175">
    <property type="entry name" value="AAA_15"/>
    <property type="match status" value="2"/>
</dbReference>
<dbReference type="Proteomes" id="UP001218638">
    <property type="component" value="Chromosome"/>
</dbReference>
<dbReference type="Gene3D" id="3.40.50.300">
    <property type="entry name" value="P-loop containing nucleotide triphosphate hydrolases"/>
    <property type="match status" value="1"/>
</dbReference>
<accession>A0AAF0I3L1</accession>